<dbReference type="InterPro" id="IPR044788">
    <property type="entry name" value="X8_dom_prot"/>
</dbReference>
<evidence type="ECO:0000256" key="10">
    <source>
        <dbReference type="SAM" id="SignalP"/>
    </source>
</evidence>
<dbReference type="GO" id="GO:0009506">
    <property type="term" value="C:plasmodesma"/>
    <property type="evidence" value="ECO:0007669"/>
    <property type="project" value="UniProtKB-ARBA"/>
</dbReference>
<dbReference type="FunFam" id="1.20.58.1040:FF:000001">
    <property type="entry name" value="Glucan endo-1,3-beta-glucosidase 4"/>
    <property type="match status" value="1"/>
</dbReference>
<dbReference type="Gene3D" id="1.20.58.1040">
    <property type="match status" value="1"/>
</dbReference>
<dbReference type="PANTHER" id="PTHR31044">
    <property type="entry name" value="BETA-1,3 GLUCANASE"/>
    <property type="match status" value="1"/>
</dbReference>
<proteinExistence type="predicted"/>
<evidence type="ECO:0000313" key="12">
    <source>
        <dbReference type="EMBL" id="TXG55069.1"/>
    </source>
</evidence>
<gene>
    <name evidence="12" type="ORF">EZV62_020325</name>
</gene>
<evidence type="ECO:0000256" key="3">
    <source>
        <dbReference type="ARBA" id="ARBA00022622"/>
    </source>
</evidence>
<sequence length="180" mass="19241">MSLSVNLAFFCSFLSLIFHALFIVVKAQNNNGNGVVVSTQLWCVAKNNAEDAPLQQAIDWACGPGGANCKLIQQGGPCYDPTDIQKTASYVFNDYFLKNGMTDDSCSFDNTAAITSLNPSYGNCKFPASASASNGSFSGSTAAAMGSNSADFSACDKILGTIWFWLLITIHLFFVILQVN</sequence>
<evidence type="ECO:0000256" key="1">
    <source>
        <dbReference type="ARBA" id="ARBA00004609"/>
    </source>
</evidence>
<protein>
    <recommendedName>
        <fullName evidence="11">X8 domain-containing protein</fullName>
    </recommendedName>
</protein>
<evidence type="ECO:0000256" key="9">
    <source>
        <dbReference type="SAM" id="Phobius"/>
    </source>
</evidence>
<evidence type="ECO:0000256" key="2">
    <source>
        <dbReference type="ARBA" id="ARBA00022475"/>
    </source>
</evidence>
<reference evidence="13" key="1">
    <citation type="journal article" date="2019" name="Gigascience">
        <title>De novo genome assembly of the endangered Acer yangbiense, a plant species with extremely small populations endemic to Yunnan Province, China.</title>
        <authorList>
            <person name="Yang J."/>
            <person name="Wariss H.M."/>
            <person name="Tao L."/>
            <person name="Zhang R."/>
            <person name="Yun Q."/>
            <person name="Hollingsworth P."/>
            <person name="Dao Z."/>
            <person name="Luo G."/>
            <person name="Guo H."/>
            <person name="Ma Y."/>
            <person name="Sun W."/>
        </authorList>
    </citation>
    <scope>NUCLEOTIDE SEQUENCE [LARGE SCALE GENOMIC DNA]</scope>
    <source>
        <strain evidence="13">cv. Malutang</strain>
    </source>
</reference>
<keyword evidence="9" id="KW-1133">Transmembrane helix</keyword>
<dbReference type="Pfam" id="PF07983">
    <property type="entry name" value="X8"/>
    <property type="match status" value="1"/>
</dbReference>
<dbReference type="InterPro" id="IPR012946">
    <property type="entry name" value="X8"/>
</dbReference>
<dbReference type="Proteomes" id="UP000323000">
    <property type="component" value="Chromosome 9"/>
</dbReference>
<keyword evidence="3" id="KW-0336">GPI-anchor</keyword>
<evidence type="ECO:0000313" key="13">
    <source>
        <dbReference type="Proteomes" id="UP000323000"/>
    </source>
</evidence>
<keyword evidence="2" id="KW-1003">Cell membrane</keyword>
<dbReference type="AlphaFoldDB" id="A0A5C7HDZ7"/>
<evidence type="ECO:0000256" key="8">
    <source>
        <dbReference type="ARBA" id="ARBA00023288"/>
    </source>
</evidence>
<accession>A0A5C7HDZ7</accession>
<keyword evidence="5 9" id="KW-0472">Membrane</keyword>
<evidence type="ECO:0000256" key="5">
    <source>
        <dbReference type="ARBA" id="ARBA00023136"/>
    </source>
</evidence>
<keyword evidence="8" id="KW-0449">Lipoprotein</keyword>
<evidence type="ECO:0000259" key="11">
    <source>
        <dbReference type="SMART" id="SM00768"/>
    </source>
</evidence>
<organism evidence="12 13">
    <name type="scientific">Acer yangbiense</name>
    <dbReference type="NCBI Taxonomy" id="1000413"/>
    <lineage>
        <taxon>Eukaryota</taxon>
        <taxon>Viridiplantae</taxon>
        <taxon>Streptophyta</taxon>
        <taxon>Embryophyta</taxon>
        <taxon>Tracheophyta</taxon>
        <taxon>Spermatophyta</taxon>
        <taxon>Magnoliopsida</taxon>
        <taxon>eudicotyledons</taxon>
        <taxon>Gunneridae</taxon>
        <taxon>Pentapetalae</taxon>
        <taxon>rosids</taxon>
        <taxon>malvids</taxon>
        <taxon>Sapindales</taxon>
        <taxon>Sapindaceae</taxon>
        <taxon>Hippocastanoideae</taxon>
        <taxon>Acereae</taxon>
        <taxon>Acer</taxon>
    </lineage>
</organism>
<dbReference type="SMART" id="SM00768">
    <property type="entry name" value="X8"/>
    <property type="match status" value="1"/>
</dbReference>
<dbReference type="GO" id="GO:0098552">
    <property type="term" value="C:side of membrane"/>
    <property type="evidence" value="ECO:0007669"/>
    <property type="project" value="UniProtKB-KW"/>
</dbReference>
<keyword evidence="13" id="KW-1185">Reference proteome</keyword>
<evidence type="ECO:0000256" key="6">
    <source>
        <dbReference type="ARBA" id="ARBA00023157"/>
    </source>
</evidence>
<name>A0A5C7HDZ7_9ROSI</name>
<keyword evidence="6" id="KW-1015">Disulfide bond</keyword>
<evidence type="ECO:0000256" key="7">
    <source>
        <dbReference type="ARBA" id="ARBA00023180"/>
    </source>
</evidence>
<keyword evidence="7" id="KW-0325">Glycoprotein</keyword>
<comment type="caution">
    <text evidence="12">The sequence shown here is derived from an EMBL/GenBank/DDBJ whole genome shotgun (WGS) entry which is preliminary data.</text>
</comment>
<feature type="signal peptide" evidence="10">
    <location>
        <begin position="1"/>
        <end position="27"/>
    </location>
</feature>
<dbReference type="EMBL" id="VAHF01000009">
    <property type="protein sequence ID" value="TXG55069.1"/>
    <property type="molecule type" value="Genomic_DNA"/>
</dbReference>
<keyword evidence="4 10" id="KW-0732">Signal</keyword>
<keyword evidence="9" id="KW-0812">Transmembrane</keyword>
<dbReference type="GO" id="GO:0005886">
    <property type="term" value="C:plasma membrane"/>
    <property type="evidence" value="ECO:0007669"/>
    <property type="project" value="UniProtKB-SubCell"/>
</dbReference>
<feature type="domain" description="X8" evidence="11">
    <location>
        <begin position="41"/>
        <end position="126"/>
    </location>
</feature>
<evidence type="ECO:0000256" key="4">
    <source>
        <dbReference type="ARBA" id="ARBA00022729"/>
    </source>
</evidence>
<feature type="chain" id="PRO_5023123986" description="X8 domain-containing protein" evidence="10">
    <location>
        <begin position="28"/>
        <end position="180"/>
    </location>
</feature>
<comment type="subcellular location">
    <subcellularLocation>
        <location evidence="1">Cell membrane</location>
        <topology evidence="1">Lipid-anchor</topology>
        <topology evidence="1">GPI-anchor</topology>
    </subcellularLocation>
</comment>
<feature type="transmembrane region" description="Helical" evidence="9">
    <location>
        <begin position="158"/>
        <end position="177"/>
    </location>
</feature>
<dbReference type="PANTHER" id="PTHR31044:SF33">
    <property type="entry name" value="PLASMODESMATA CALLOSE-BINDING PROTEIN 5"/>
    <property type="match status" value="1"/>
</dbReference>
<dbReference type="OrthoDB" id="1919050at2759"/>